<protein>
    <submittedName>
        <fullName evidence="2">Uncharacterized protein</fullName>
    </submittedName>
</protein>
<evidence type="ECO:0000313" key="3">
    <source>
        <dbReference type="EMBL" id="KAJ6849829.1"/>
    </source>
</evidence>
<dbReference type="EMBL" id="JANAVB010003399">
    <property type="protein sequence ID" value="KAJ6849829.1"/>
    <property type="molecule type" value="Genomic_DNA"/>
</dbReference>
<sequence>MYITSSSKNENVRLILVRLLYNLFFILIPCYFYYRSSPTNISLLVGPSPPLLVMLKSFHLLCDGPQM</sequence>
<reference evidence="2" key="2">
    <citation type="submission" date="2023-04" db="EMBL/GenBank/DDBJ databases">
        <authorList>
            <person name="Bruccoleri R.E."/>
            <person name="Oakeley E.J."/>
            <person name="Faust A.-M."/>
            <person name="Dessus-Babus S."/>
            <person name="Altorfer M."/>
            <person name="Burckhardt D."/>
            <person name="Oertli M."/>
            <person name="Naumann U."/>
            <person name="Petersen F."/>
            <person name="Wong J."/>
        </authorList>
    </citation>
    <scope>NUCLEOTIDE SEQUENCE</scope>
    <source>
        <strain evidence="2">GSM-AAB239-AS_SAM_17_03QT</strain>
        <tissue evidence="2">Leaf</tissue>
    </source>
</reference>
<gene>
    <name evidence="2" type="ORF">M6B38_267010</name>
    <name evidence="3" type="ORF">M6B38_267055</name>
</gene>
<reference evidence="2" key="1">
    <citation type="journal article" date="2023" name="GigaByte">
        <title>Genome assembly of the bearded iris, Iris pallida Lam.</title>
        <authorList>
            <person name="Bruccoleri R.E."/>
            <person name="Oakeley E.J."/>
            <person name="Faust A.M.E."/>
            <person name="Altorfer M."/>
            <person name="Dessus-Babus S."/>
            <person name="Burckhardt D."/>
            <person name="Oertli M."/>
            <person name="Naumann U."/>
            <person name="Petersen F."/>
            <person name="Wong J."/>
        </authorList>
    </citation>
    <scope>NUCLEOTIDE SEQUENCE</scope>
    <source>
        <strain evidence="2">GSM-AAB239-AS_SAM_17_03QT</strain>
    </source>
</reference>
<dbReference type="EMBL" id="JANAVB010003399">
    <property type="protein sequence ID" value="KAJ6849820.1"/>
    <property type="molecule type" value="Genomic_DNA"/>
</dbReference>
<dbReference type="Proteomes" id="UP001140949">
    <property type="component" value="Unassembled WGS sequence"/>
</dbReference>
<keyword evidence="1" id="KW-1133">Transmembrane helix</keyword>
<proteinExistence type="predicted"/>
<evidence type="ECO:0000313" key="2">
    <source>
        <dbReference type="EMBL" id="KAJ6849820.1"/>
    </source>
</evidence>
<dbReference type="AlphaFoldDB" id="A0AAX6I924"/>
<keyword evidence="1" id="KW-0472">Membrane</keyword>
<comment type="caution">
    <text evidence="2">The sequence shown here is derived from an EMBL/GenBank/DDBJ whole genome shotgun (WGS) entry which is preliminary data.</text>
</comment>
<feature type="transmembrane region" description="Helical" evidence="1">
    <location>
        <begin position="12"/>
        <end position="34"/>
    </location>
</feature>
<keyword evidence="4" id="KW-1185">Reference proteome</keyword>
<name>A0AAX6I924_IRIPA</name>
<organism evidence="2 4">
    <name type="scientific">Iris pallida</name>
    <name type="common">Sweet iris</name>
    <dbReference type="NCBI Taxonomy" id="29817"/>
    <lineage>
        <taxon>Eukaryota</taxon>
        <taxon>Viridiplantae</taxon>
        <taxon>Streptophyta</taxon>
        <taxon>Embryophyta</taxon>
        <taxon>Tracheophyta</taxon>
        <taxon>Spermatophyta</taxon>
        <taxon>Magnoliopsida</taxon>
        <taxon>Liliopsida</taxon>
        <taxon>Asparagales</taxon>
        <taxon>Iridaceae</taxon>
        <taxon>Iridoideae</taxon>
        <taxon>Irideae</taxon>
        <taxon>Iris</taxon>
    </lineage>
</organism>
<keyword evidence="1" id="KW-0812">Transmembrane</keyword>
<accession>A0AAX6I924</accession>
<evidence type="ECO:0000256" key="1">
    <source>
        <dbReference type="SAM" id="Phobius"/>
    </source>
</evidence>
<evidence type="ECO:0000313" key="4">
    <source>
        <dbReference type="Proteomes" id="UP001140949"/>
    </source>
</evidence>